<keyword evidence="2" id="KW-0804">Transcription</keyword>
<keyword evidence="3" id="KW-0809">Transit peptide</keyword>
<dbReference type="SMART" id="SM00733">
    <property type="entry name" value="Mterf"/>
    <property type="match status" value="3"/>
</dbReference>
<organism evidence="4 5">
    <name type="scientific">Corchorus olitorius</name>
    <dbReference type="NCBI Taxonomy" id="93759"/>
    <lineage>
        <taxon>Eukaryota</taxon>
        <taxon>Viridiplantae</taxon>
        <taxon>Streptophyta</taxon>
        <taxon>Embryophyta</taxon>
        <taxon>Tracheophyta</taxon>
        <taxon>Spermatophyta</taxon>
        <taxon>Magnoliopsida</taxon>
        <taxon>eudicotyledons</taxon>
        <taxon>Gunneridae</taxon>
        <taxon>Pentapetalae</taxon>
        <taxon>rosids</taxon>
        <taxon>malvids</taxon>
        <taxon>Malvales</taxon>
        <taxon>Malvaceae</taxon>
        <taxon>Grewioideae</taxon>
        <taxon>Apeibeae</taxon>
        <taxon>Corchorus</taxon>
    </lineage>
</organism>
<dbReference type="Pfam" id="PF02536">
    <property type="entry name" value="mTERF"/>
    <property type="match status" value="1"/>
</dbReference>
<dbReference type="GO" id="GO:0006353">
    <property type="term" value="P:DNA-templated transcription termination"/>
    <property type="evidence" value="ECO:0007669"/>
    <property type="project" value="UniProtKB-KW"/>
</dbReference>
<dbReference type="Proteomes" id="UP000187203">
    <property type="component" value="Unassembled WGS sequence"/>
</dbReference>
<dbReference type="GO" id="GO:0003676">
    <property type="term" value="F:nucleic acid binding"/>
    <property type="evidence" value="ECO:0007669"/>
    <property type="project" value="InterPro"/>
</dbReference>
<keyword evidence="2" id="KW-0806">Transcription termination</keyword>
<evidence type="ECO:0000256" key="2">
    <source>
        <dbReference type="ARBA" id="ARBA00022472"/>
    </source>
</evidence>
<sequence length="184" mass="21513">MLERFPWSFMFNPARMKEIVEEVKAMGIDPSEKKFLRATFVLRSMSKSTLEKKIGIFKQWGWCDQDILEAFRKHPSSMAISEENFVAIMKFLVNKIGLSSHLIAKQPALFGRSLEKRIIPRALFAQELLSLGLIKDFKLSTLFITSEKKFLMMFVHRHHKKAPELLKLYGEKVKYSRKMISELI</sequence>
<dbReference type="STRING" id="93759.A0A1R3FVP5"/>
<gene>
    <name evidence="4" type="ORF">COLO4_38296</name>
</gene>
<keyword evidence="5" id="KW-1185">Reference proteome</keyword>
<dbReference type="InterPro" id="IPR003690">
    <property type="entry name" value="MTERF"/>
</dbReference>
<dbReference type="AlphaFoldDB" id="A0A1R3FVP5"/>
<accession>A0A1R3FVP5</accession>
<keyword evidence="2" id="KW-0805">Transcription regulation</keyword>
<dbReference type="OrthoDB" id="637682at2759"/>
<evidence type="ECO:0000313" key="5">
    <source>
        <dbReference type="Proteomes" id="UP000187203"/>
    </source>
</evidence>
<reference evidence="5" key="1">
    <citation type="submission" date="2013-09" db="EMBL/GenBank/DDBJ databases">
        <title>Corchorus olitorius genome sequencing.</title>
        <authorList>
            <person name="Alam M."/>
            <person name="Haque M.S."/>
            <person name="Islam M.S."/>
            <person name="Emdad E.M."/>
            <person name="Islam M.M."/>
            <person name="Ahmed B."/>
            <person name="Halim A."/>
            <person name="Hossen Q.M.M."/>
            <person name="Hossain M.Z."/>
            <person name="Ahmed R."/>
            <person name="Khan M.M."/>
            <person name="Islam R."/>
            <person name="Rashid M.M."/>
            <person name="Khan S.A."/>
            <person name="Rahman M.S."/>
            <person name="Alam M."/>
            <person name="Yahiya A.S."/>
            <person name="Khan M.S."/>
            <person name="Azam M.S."/>
            <person name="Haque T."/>
            <person name="Lashkar M.Z.H."/>
            <person name="Akhand A.I."/>
            <person name="Morshed G."/>
            <person name="Roy S."/>
            <person name="Uddin K.S."/>
            <person name="Rabeya T."/>
            <person name="Hossain A.S."/>
            <person name="Chowdhury A."/>
            <person name="Snigdha A.R."/>
            <person name="Mortoza M.S."/>
            <person name="Matin S.A."/>
            <person name="Hoque S.M.E."/>
            <person name="Islam M.K."/>
            <person name="Roy D.K."/>
            <person name="Haider R."/>
            <person name="Moosa M.M."/>
            <person name="Elias S.M."/>
            <person name="Hasan A.M."/>
            <person name="Jahan S."/>
            <person name="Shafiuddin M."/>
            <person name="Mahmood N."/>
            <person name="Shommy N.S."/>
        </authorList>
    </citation>
    <scope>NUCLEOTIDE SEQUENCE [LARGE SCALE GENOMIC DNA]</scope>
    <source>
        <strain evidence="5">cv. O-4</strain>
    </source>
</reference>
<dbReference type="Gene3D" id="1.25.70.10">
    <property type="entry name" value="Transcription termination factor 3, mitochondrial"/>
    <property type="match status" value="1"/>
</dbReference>
<dbReference type="PANTHER" id="PTHR13068:SF166">
    <property type="entry name" value="TRANSCRIPTION TERMINATION FACTOR MTERF15, MITOCHONDRIAL-LIKE"/>
    <property type="match status" value="1"/>
</dbReference>
<evidence type="ECO:0000256" key="3">
    <source>
        <dbReference type="ARBA" id="ARBA00022946"/>
    </source>
</evidence>
<evidence type="ECO:0000256" key="1">
    <source>
        <dbReference type="ARBA" id="ARBA00007692"/>
    </source>
</evidence>
<comment type="similarity">
    <text evidence="1">Belongs to the mTERF family.</text>
</comment>
<comment type="caution">
    <text evidence="4">The sequence shown here is derived from an EMBL/GenBank/DDBJ whole genome shotgun (WGS) entry which is preliminary data.</text>
</comment>
<proteinExistence type="inferred from homology"/>
<name>A0A1R3FVP5_9ROSI</name>
<dbReference type="PANTHER" id="PTHR13068">
    <property type="entry name" value="CGI-12 PROTEIN-RELATED"/>
    <property type="match status" value="1"/>
</dbReference>
<evidence type="ECO:0000313" key="4">
    <source>
        <dbReference type="EMBL" id="OMO49919.1"/>
    </source>
</evidence>
<dbReference type="EMBL" id="AWUE01024735">
    <property type="protein sequence ID" value="OMO49919.1"/>
    <property type="molecule type" value="Genomic_DNA"/>
</dbReference>
<dbReference type="InterPro" id="IPR038538">
    <property type="entry name" value="MTERF_sf"/>
</dbReference>
<protein>
    <submittedName>
        <fullName evidence="4">Mitochodrial transcription termination factor-related protein</fullName>
    </submittedName>
</protein>